<dbReference type="RefSeq" id="WP_147210702.1">
    <property type="nucleotide sequence ID" value="NZ_BJYM01000009.1"/>
</dbReference>
<feature type="domain" description="Metallo-beta-lactamase" evidence="1">
    <location>
        <begin position="60"/>
        <end position="227"/>
    </location>
</feature>
<dbReference type="Gene3D" id="3.60.15.10">
    <property type="entry name" value="Ribonuclease Z/Hydroxyacylglutathione hydrolase-like"/>
    <property type="match status" value="1"/>
</dbReference>
<dbReference type="OrthoDB" id="9781189at2"/>
<accession>A0A511ZJW2</accession>
<gene>
    <name evidence="2" type="ORF">OSO01_24800</name>
</gene>
<dbReference type="InterPro" id="IPR036866">
    <property type="entry name" value="RibonucZ/Hydroxyglut_hydro"/>
</dbReference>
<dbReference type="PANTHER" id="PTHR42663">
    <property type="entry name" value="HYDROLASE C777.06C-RELATED-RELATED"/>
    <property type="match status" value="1"/>
</dbReference>
<evidence type="ECO:0000313" key="3">
    <source>
        <dbReference type="Proteomes" id="UP000321558"/>
    </source>
</evidence>
<dbReference type="Pfam" id="PF12706">
    <property type="entry name" value="Lactamase_B_2"/>
    <property type="match status" value="1"/>
</dbReference>
<dbReference type="AlphaFoldDB" id="A0A511ZJW2"/>
<dbReference type="SUPFAM" id="SSF56281">
    <property type="entry name" value="Metallo-hydrolase/oxidoreductase"/>
    <property type="match status" value="1"/>
</dbReference>
<dbReference type="EMBL" id="BJYM01000009">
    <property type="protein sequence ID" value="GEN87741.1"/>
    <property type="molecule type" value="Genomic_DNA"/>
</dbReference>
<dbReference type="PANTHER" id="PTHR42663:SF6">
    <property type="entry name" value="HYDROLASE C777.06C-RELATED"/>
    <property type="match status" value="1"/>
</dbReference>
<evidence type="ECO:0000313" key="2">
    <source>
        <dbReference type="EMBL" id="GEN87741.1"/>
    </source>
</evidence>
<organism evidence="2 3">
    <name type="scientific">Oceanobacillus sojae</name>
    <dbReference type="NCBI Taxonomy" id="582851"/>
    <lineage>
        <taxon>Bacteria</taxon>
        <taxon>Bacillati</taxon>
        <taxon>Bacillota</taxon>
        <taxon>Bacilli</taxon>
        <taxon>Bacillales</taxon>
        <taxon>Bacillaceae</taxon>
        <taxon>Oceanobacillus</taxon>
    </lineage>
</organism>
<name>A0A511ZJW2_9BACI</name>
<protein>
    <recommendedName>
        <fullName evidence="1">Metallo-beta-lactamase domain-containing protein</fullName>
    </recommendedName>
</protein>
<comment type="caution">
    <text evidence="2">The sequence shown here is derived from an EMBL/GenBank/DDBJ whole genome shotgun (WGS) entry which is preliminary data.</text>
</comment>
<dbReference type="STRING" id="582851.GCA_900162665_01008"/>
<evidence type="ECO:0000259" key="1">
    <source>
        <dbReference type="Pfam" id="PF12706"/>
    </source>
</evidence>
<proteinExistence type="predicted"/>
<dbReference type="Proteomes" id="UP000321558">
    <property type="component" value="Unassembled WGS sequence"/>
</dbReference>
<reference evidence="2 3" key="1">
    <citation type="submission" date="2019-07" db="EMBL/GenBank/DDBJ databases">
        <title>Whole genome shotgun sequence of Oceanobacillus sojae NBRC 105379.</title>
        <authorList>
            <person name="Hosoyama A."/>
            <person name="Uohara A."/>
            <person name="Ohji S."/>
            <person name="Ichikawa N."/>
        </authorList>
    </citation>
    <scope>NUCLEOTIDE SEQUENCE [LARGE SCALE GENOMIC DNA]</scope>
    <source>
        <strain evidence="2 3">NBRC 105379</strain>
    </source>
</reference>
<dbReference type="InterPro" id="IPR001279">
    <property type="entry name" value="Metallo-B-lactamas"/>
</dbReference>
<keyword evidence="3" id="KW-1185">Reference proteome</keyword>
<sequence length="274" mass="31542">MKVHFLGTAAAEGFPNVFCRCQACQDSRKAKGRNIRTRSSVIIDDAWRVDYPPDAYYQAVRDEIDMSKVNHLLLTHTHYDHLCAGDLLSRIEGFAHGVEEPLNIYGNDLALHQCRIGFLEEGSIQKQFMMKRLIPFEVFWIGQAKITPILADHDPRETCFLFFIEKDGKYLLYGNDSGWFPEKTWDWLKGKKIDMAILDCTVGQNGNPKSRNHMSVETVIEVQKQFQAWNEENAKTQIIATHFSHNCGLLYQDLLEIFEPYGVEVAYDGLIKYI</sequence>